<comment type="caution">
    <text evidence="1">The sequence shown here is derived from an EMBL/GenBank/DDBJ whole genome shotgun (WGS) entry which is preliminary data.</text>
</comment>
<dbReference type="Proteomes" id="UP000467841">
    <property type="component" value="Unassembled WGS sequence"/>
</dbReference>
<proteinExistence type="predicted"/>
<protein>
    <submittedName>
        <fullName evidence="1">Uncharacterized protein</fullName>
    </submittedName>
</protein>
<dbReference type="InterPro" id="IPR038790">
    <property type="entry name" value="Med9_plant"/>
</dbReference>
<evidence type="ECO:0000313" key="2">
    <source>
        <dbReference type="Proteomes" id="UP000467841"/>
    </source>
</evidence>
<name>A0A6D2HN45_9BRAS</name>
<evidence type="ECO:0000313" key="1">
    <source>
        <dbReference type="EMBL" id="CAA7016844.1"/>
    </source>
</evidence>
<organism evidence="1 2">
    <name type="scientific">Microthlaspi erraticum</name>
    <dbReference type="NCBI Taxonomy" id="1685480"/>
    <lineage>
        <taxon>Eukaryota</taxon>
        <taxon>Viridiplantae</taxon>
        <taxon>Streptophyta</taxon>
        <taxon>Embryophyta</taxon>
        <taxon>Tracheophyta</taxon>
        <taxon>Spermatophyta</taxon>
        <taxon>Magnoliopsida</taxon>
        <taxon>eudicotyledons</taxon>
        <taxon>Gunneridae</taxon>
        <taxon>Pentapetalae</taxon>
        <taxon>rosids</taxon>
        <taxon>malvids</taxon>
        <taxon>Brassicales</taxon>
        <taxon>Brassicaceae</taxon>
        <taxon>Coluteocarpeae</taxon>
        <taxon>Microthlaspi</taxon>
    </lineage>
</organism>
<dbReference type="EMBL" id="CACVBM020000255">
    <property type="protein sequence ID" value="CAA7016844.1"/>
    <property type="molecule type" value="Genomic_DNA"/>
</dbReference>
<sequence length="93" mass="10549">MSPPPIHSPAIHDQCLASHFNIFPLIEKLSKEIETGSSDSLVSELKIQFENCQQMLNSISESLGSKAMSYRVLYNTKMVSHPKTKNQEEEERN</sequence>
<dbReference type="OrthoDB" id="1090098at2759"/>
<accession>A0A6D2HN45</accession>
<dbReference type="GO" id="GO:0016592">
    <property type="term" value="C:mediator complex"/>
    <property type="evidence" value="ECO:0007669"/>
    <property type="project" value="InterPro"/>
</dbReference>
<dbReference type="PANTHER" id="PTHR37188:SF1">
    <property type="entry name" value="MEDIATOR OF RNA POLYMERASE II TRANSCRIPTION SUBUNIT-RELATED"/>
    <property type="match status" value="1"/>
</dbReference>
<dbReference type="AlphaFoldDB" id="A0A6D2HN45"/>
<reference evidence="1" key="1">
    <citation type="submission" date="2020-01" db="EMBL/GenBank/DDBJ databases">
        <authorList>
            <person name="Mishra B."/>
        </authorList>
    </citation>
    <scope>NUCLEOTIDE SEQUENCE [LARGE SCALE GENOMIC DNA]</scope>
</reference>
<keyword evidence="2" id="KW-1185">Reference proteome</keyword>
<gene>
    <name evidence="1" type="ORF">MERR_LOCUS4079</name>
</gene>
<dbReference type="PANTHER" id="PTHR37188">
    <property type="entry name" value="MEDIATOR OF RNA POLYMERASE II TRANSCRIPTION SUBUNIT-RELATED"/>
    <property type="match status" value="1"/>
</dbReference>